<evidence type="ECO:0000313" key="2">
    <source>
        <dbReference type="Proteomes" id="UP000008064"/>
    </source>
</evidence>
<dbReference type="KEGG" id="sla:SERLADRAFT_402800"/>
<name>F8PCD3_SERL9</name>
<gene>
    <name evidence="1" type="ORF">SERLADRAFT_402800</name>
</gene>
<dbReference type="EMBL" id="GL945444">
    <property type="protein sequence ID" value="EGO19331.1"/>
    <property type="molecule type" value="Genomic_DNA"/>
</dbReference>
<organism evidence="2">
    <name type="scientific">Serpula lacrymans var. lacrymans (strain S7.9)</name>
    <name type="common">Dry rot fungus</name>
    <dbReference type="NCBI Taxonomy" id="578457"/>
    <lineage>
        <taxon>Eukaryota</taxon>
        <taxon>Fungi</taxon>
        <taxon>Dikarya</taxon>
        <taxon>Basidiomycota</taxon>
        <taxon>Agaricomycotina</taxon>
        <taxon>Agaricomycetes</taxon>
        <taxon>Agaricomycetidae</taxon>
        <taxon>Boletales</taxon>
        <taxon>Coniophorineae</taxon>
        <taxon>Serpulaceae</taxon>
        <taxon>Serpula</taxon>
    </lineage>
</organism>
<dbReference type="HOGENOM" id="CLU_2795523_0_0_1"/>
<dbReference type="Proteomes" id="UP000008064">
    <property type="component" value="Unassembled WGS sequence"/>
</dbReference>
<dbReference type="RefSeq" id="XP_007324052.1">
    <property type="nucleotide sequence ID" value="XM_007323990.1"/>
</dbReference>
<sequence>MAEITRAQRLPHRHQAVFLDTKVHAQVASCTETPRTKRMFSSRRGVKTEEVVYLPRRKGRRHQDDDMP</sequence>
<reference evidence="2" key="1">
    <citation type="journal article" date="2011" name="Science">
        <title>The plant cell wall-decomposing machinery underlies the functional diversity of forest fungi.</title>
        <authorList>
            <person name="Eastwood D.C."/>
            <person name="Floudas D."/>
            <person name="Binder M."/>
            <person name="Majcherczyk A."/>
            <person name="Schneider P."/>
            <person name="Aerts A."/>
            <person name="Asiegbu F.O."/>
            <person name="Baker S.E."/>
            <person name="Barry K."/>
            <person name="Bendiksby M."/>
            <person name="Blumentritt M."/>
            <person name="Coutinho P.M."/>
            <person name="Cullen D."/>
            <person name="de Vries R.P."/>
            <person name="Gathman A."/>
            <person name="Goodell B."/>
            <person name="Henrissat B."/>
            <person name="Ihrmark K."/>
            <person name="Kauserud H."/>
            <person name="Kohler A."/>
            <person name="LaButti K."/>
            <person name="Lapidus A."/>
            <person name="Lavin J.L."/>
            <person name="Lee Y.-H."/>
            <person name="Lindquist E."/>
            <person name="Lilly W."/>
            <person name="Lucas S."/>
            <person name="Morin E."/>
            <person name="Murat C."/>
            <person name="Oguiza J.A."/>
            <person name="Park J."/>
            <person name="Pisabarro A.G."/>
            <person name="Riley R."/>
            <person name="Rosling A."/>
            <person name="Salamov A."/>
            <person name="Schmidt O."/>
            <person name="Schmutz J."/>
            <person name="Skrede I."/>
            <person name="Stenlid J."/>
            <person name="Wiebenga A."/>
            <person name="Xie X."/>
            <person name="Kuees U."/>
            <person name="Hibbett D.S."/>
            <person name="Hoffmeister D."/>
            <person name="Hoegberg N."/>
            <person name="Martin F."/>
            <person name="Grigoriev I.V."/>
            <person name="Watkinson S.C."/>
        </authorList>
    </citation>
    <scope>NUCLEOTIDE SEQUENCE [LARGE SCALE GENOMIC DNA]</scope>
    <source>
        <strain evidence="2">S7.9</strain>
    </source>
</reference>
<protein>
    <submittedName>
        <fullName evidence="1">Uncharacterized protein</fullName>
    </submittedName>
</protein>
<proteinExistence type="predicted"/>
<evidence type="ECO:0000313" key="1">
    <source>
        <dbReference type="EMBL" id="EGO19331.1"/>
    </source>
</evidence>
<dbReference type="AlphaFoldDB" id="F8PCD3"/>
<accession>F8PCD3</accession>
<dbReference type="GeneID" id="18812195"/>